<keyword evidence="2" id="KW-1133">Transmembrane helix</keyword>
<proteinExistence type="predicted"/>
<feature type="region of interest" description="Disordered" evidence="1">
    <location>
        <begin position="61"/>
        <end position="97"/>
    </location>
</feature>
<keyword evidence="2" id="KW-0472">Membrane</keyword>
<organism evidence="3">
    <name type="scientific">Ganoderma boninense</name>
    <dbReference type="NCBI Taxonomy" id="34458"/>
    <lineage>
        <taxon>Eukaryota</taxon>
        <taxon>Fungi</taxon>
        <taxon>Dikarya</taxon>
        <taxon>Basidiomycota</taxon>
        <taxon>Agaricomycotina</taxon>
        <taxon>Agaricomycetes</taxon>
        <taxon>Polyporales</taxon>
        <taxon>Polyporaceae</taxon>
        <taxon>Ganoderma</taxon>
    </lineage>
</organism>
<reference evidence="3" key="1">
    <citation type="submission" date="2019-10" db="EMBL/GenBank/DDBJ databases">
        <authorList>
            <person name="Nor Muhammad N."/>
        </authorList>
    </citation>
    <scope>NUCLEOTIDE SEQUENCE</scope>
</reference>
<protein>
    <submittedName>
        <fullName evidence="3">N/A</fullName>
    </submittedName>
</protein>
<evidence type="ECO:0000256" key="2">
    <source>
        <dbReference type="SAM" id="Phobius"/>
    </source>
</evidence>
<evidence type="ECO:0000313" key="3">
    <source>
        <dbReference type="EMBL" id="VWP01051.1"/>
    </source>
</evidence>
<feature type="transmembrane region" description="Helical" evidence="2">
    <location>
        <begin position="229"/>
        <end position="247"/>
    </location>
</feature>
<dbReference type="AlphaFoldDB" id="A0A5K1K4L3"/>
<name>A0A5K1K4L3_9APHY</name>
<dbReference type="EMBL" id="LR729065">
    <property type="protein sequence ID" value="VWP01051.1"/>
    <property type="molecule type" value="Genomic_DNA"/>
</dbReference>
<sequence>MSTGGCHKVGSPLPTSEFAPLPSIATLHRYRPDPLLFPPTSPDFLPAIHIFLAARSESRNLARKNPMSETSDAHYIVGPRQPRRQSPPPADPPSQNLSSAKFISYVLGRRIYVDAPTTSPSSSIPRAVVVSEDLLCALFMQAVTWSFIIGFIRRQGISVAHSYVVFVGGDRNVPQDRRDLPFAFPFDALEDVAQELPRELAHERLTQALEDCKLYVDDYEVSLRRWLRAVLLSSVVLAVACAVYVFMCDVYKELMAP</sequence>
<keyword evidence="2" id="KW-0812">Transmembrane</keyword>
<gene>
    <name evidence="3" type="primary">I1SAP7</name>
</gene>
<accession>A0A5K1K4L3</accession>
<evidence type="ECO:0000256" key="1">
    <source>
        <dbReference type="SAM" id="MobiDB-lite"/>
    </source>
</evidence>